<gene>
    <name evidence="1" type="ORF">SAMN05216548_1316</name>
</gene>
<organism evidence="1 2">
    <name type="scientific">Faunimonas pinastri</name>
    <dbReference type="NCBI Taxonomy" id="1855383"/>
    <lineage>
        <taxon>Bacteria</taxon>
        <taxon>Pseudomonadati</taxon>
        <taxon>Pseudomonadota</taxon>
        <taxon>Alphaproteobacteria</taxon>
        <taxon>Hyphomicrobiales</taxon>
        <taxon>Afifellaceae</taxon>
        <taxon>Faunimonas</taxon>
    </lineage>
</organism>
<evidence type="ECO:0000313" key="1">
    <source>
        <dbReference type="EMBL" id="SER61862.1"/>
    </source>
</evidence>
<sequence>MITSSVVASGYRPARQRITTETKAALAAMTVQPSEKRIFVYDVAIRSLKAAGLWSKLGWLSLLAAHDEQAGRLNLVAPSQVMTAVNSPGFTVDHGFKGDGASSYLVLALPPAMGMAAGNAAFGAGVRTGGTTVNPLIGQVSGTNSFEILWPSNASSRFTGRMNSATAVTFGAVTSRAGRFVMSKVATDTTSGYLNGALVQSVAAATESDLSTQANPTTLFRQGSTYADDEVSFVHFGKGMTAPDVAAFDAIMTTYLQGVGAA</sequence>
<dbReference type="AlphaFoldDB" id="A0A1H9QN25"/>
<dbReference type="EMBL" id="FOFG01000031">
    <property type="protein sequence ID" value="SER61862.1"/>
    <property type="molecule type" value="Genomic_DNA"/>
</dbReference>
<evidence type="ECO:0000313" key="2">
    <source>
        <dbReference type="Proteomes" id="UP000199647"/>
    </source>
</evidence>
<name>A0A1H9QN25_9HYPH</name>
<accession>A0A1H9QN25</accession>
<dbReference type="RefSeq" id="WP_092500005.1">
    <property type="nucleotide sequence ID" value="NZ_FOFG01000031.1"/>
</dbReference>
<dbReference type="OrthoDB" id="7558053at2"/>
<protein>
    <submittedName>
        <fullName evidence="1">Uncharacterized protein</fullName>
    </submittedName>
</protein>
<reference evidence="1 2" key="1">
    <citation type="submission" date="2016-10" db="EMBL/GenBank/DDBJ databases">
        <authorList>
            <person name="de Groot N.N."/>
        </authorList>
    </citation>
    <scope>NUCLEOTIDE SEQUENCE [LARGE SCALE GENOMIC DNA]</scope>
    <source>
        <strain evidence="1 2">A52C2</strain>
    </source>
</reference>
<dbReference type="STRING" id="1855383.SAMN05216548_1316"/>
<dbReference type="Proteomes" id="UP000199647">
    <property type="component" value="Unassembled WGS sequence"/>
</dbReference>
<keyword evidence="2" id="KW-1185">Reference proteome</keyword>
<proteinExistence type="predicted"/>